<dbReference type="SUPFAM" id="SSF50447">
    <property type="entry name" value="Translation proteins"/>
    <property type="match status" value="1"/>
</dbReference>
<accession>A0A2A2H999</accession>
<dbReference type="InterPro" id="IPR007504">
    <property type="entry name" value="H/ACA_rnp_Gar1/Naf1"/>
</dbReference>
<evidence type="ECO:0000313" key="1">
    <source>
        <dbReference type="EMBL" id="PAV05935.1"/>
    </source>
</evidence>
<keyword evidence="2" id="KW-1185">Reference proteome</keyword>
<proteinExistence type="predicted"/>
<reference evidence="1 2" key="1">
    <citation type="journal article" date="2017" name="BMC Genomics">
        <title>Genomic analysis of methanogenic archaea reveals a shift towards energy conservation.</title>
        <authorList>
            <person name="Gilmore S.P."/>
            <person name="Henske J.K."/>
            <person name="Sexton J.A."/>
            <person name="Solomon K.V."/>
            <person name="Seppala S."/>
            <person name="Yoo J.I."/>
            <person name="Huyett L.M."/>
            <person name="Pressman A."/>
            <person name="Cogan J.Z."/>
            <person name="Kivenson V."/>
            <person name="Peng X."/>
            <person name="Tan Y."/>
            <person name="Valentine D.L."/>
            <person name="O'Malley M.A."/>
        </authorList>
    </citation>
    <scope>NUCLEOTIDE SEQUENCE [LARGE SCALE GENOMIC DNA]</scope>
    <source>
        <strain evidence="1 2">M.o.H.</strain>
    </source>
</reference>
<dbReference type="GO" id="GO:0001522">
    <property type="term" value="P:pseudouridine synthesis"/>
    <property type="evidence" value="ECO:0007669"/>
    <property type="project" value="InterPro"/>
</dbReference>
<dbReference type="Proteomes" id="UP000217784">
    <property type="component" value="Unassembled WGS sequence"/>
</dbReference>
<dbReference type="AlphaFoldDB" id="A0A2A2H999"/>
<gene>
    <name evidence="1" type="ORF">ASJ80_13865</name>
</gene>
<comment type="caution">
    <text evidence="1">The sequence shown here is derived from an EMBL/GenBank/DDBJ whole genome shotgun (WGS) entry which is preliminary data.</text>
</comment>
<dbReference type="Pfam" id="PF04410">
    <property type="entry name" value="Gar1"/>
    <property type="match status" value="1"/>
</dbReference>
<evidence type="ECO:0000313" key="2">
    <source>
        <dbReference type="Proteomes" id="UP000217784"/>
    </source>
</evidence>
<organism evidence="1 2">
    <name type="scientific">Methanobacterium bryantii</name>
    <dbReference type="NCBI Taxonomy" id="2161"/>
    <lineage>
        <taxon>Archaea</taxon>
        <taxon>Methanobacteriati</taxon>
        <taxon>Methanobacteriota</taxon>
        <taxon>Methanomada group</taxon>
        <taxon>Methanobacteria</taxon>
        <taxon>Methanobacteriales</taxon>
        <taxon>Methanobacteriaceae</taxon>
        <taxon>Methanobacterium</taxon>
    </lineage>
</organism>
<sequence>MKKLGIISHISNKGKIILRSDKTPGFGLPVFTEDKKRIGTVHDFFGPTKKPYISVKVYAKNTKNLEKRVGESLYISSKPIKKWGRKKRKKR</sequence>
<dbReference type="EMBL" id="LMVM01000001">
    <property type="protein sequence ID" value="PAV05935.1"/>
    <property type="molecule type" value="Genomic_DNA"/>
</dbReference>
<protein>
    <recommendedName>
        <fullName evidence="3">H/ACA RNA-protein complex protein Gar1</fullName>
    </recommendedName>
</protein>
<dbReference type="InterPro" id="IPR009000">
    <property type="entry name" value="Transl_B-barrel_sf"/>
</dbReference>
<dbReference type="Gene3D" id="2.40.10.230">
    <property type="entry name" value="Probable tRNA pseudouridine synthase domain"/>
    <property type="match status" value="1"/>
</dbReference>
<dbReference type="InterPro" id="IPR038664">
    <property type="entry name" value="Gar1/Naf1_Cbf5-bd_sf"/>
</dbReference>
<dbReference type="OrthoDB" id="60264at2157"/>
<evidence type="ECO:0008006" key="3">
    <source>
        <dbReference type="Google" id="ProtNLM"/>
    </source>
</evidence>
<dbReference type="GO" id="GO:0042254">
    <property type="term" value="P:ribosome biogenesis"/>
    <property type="evidence" value="ECO:0007669"/>
    <property type="project" value="InterPro"/>
</dbReference>
<name>A0A2A2H999_METBR</name>